<accession>A0A938YQA3</accession>
<dbReference type="EMBL" id="JAERWL010000009">
    <property type="protein sequence ID" value="MBM9476995.1"/>
    <property type="molecule type" value="Genomic_DNA"/>
</dbReference>
<reference evidence="1" key="1">
    <citation type="submission" date="2021-01" db="EMBL/GenBank/DDBJ databases">
        <title>KCTC 19127 draft genome.</title>
        <authorList>
            <person name="An D."/>
        </authorList>
    </citation>
    <scope>NUCLEOTIDE SEQUENCE</scope>
    <source>
        <strain evidence="1">KCTC 19127</strain>
    </source>
</reference>
<evidence type="ECO:0000313" key="1">
    <source>
        <dbReference type="EMBL" id="MBM9476995.1"/>
    </source>
</evidence>
<dbReference type="AlphaFoldDB" id="A0A938YQA3"/>
<keyword evidence="2" id="KW-1185">Reference proteome</keyword>
<name>A0A938YQA3_9ACTN</name>
<comment type="caution">
    <text evidence="1">The sequence shown here is derived from an EMBL/GenBank/DDBJ whole genome shotgun (WGS) entry which is preliminary data.</text>
</comment>
<evidence type="ECO:0000313" key="2">
    <source>
        <dbReference type="Proteomes" id="UP000663801"/>
    </source>
</evidence>
<gene>
    <name evidence="1" type="ORF">JL107_11100</name>
</gene>
<organism evidence="1 2">
    <name type="scientific">Nakamurella flavida</name>
    <dbReference type="NCBI Taxonomy" id="363630"/>
    <lineage>
        <taxon>Bacteria</taxon>
        <taxon>Bacillati</taxon>
        <taxon>Actinomycetota</taxon>
        <taxon>Actinomycetes</taxon>
        <taxon>Nakamurellales</taxon>
        <taxon>Nakamurellaceae</taxon>
        <taxon>Nakamurella</taxon>
    </lineage>
</organism>
<dbReference type="Proteomes" id="UP000663801">
    <property type="component" value="Unassembled WGS sequence"/>
</dbReference>
<dbReference type="RefSeq" id="WP_205257105.1">
    <property type="nucleotide sequence ID" value="NZ_BAAAPV010000001.1"/>
</dbReference>
<sequence>MMRWEQLFAALEAQFAALADDGEQAEFADRTRLAVGAVTMSERLAGSVDSVVRLRTSGPTITGVLRQVGPDWVLVDESAGRQALVRLAAVTGVEGLSSATGPALTAVALRLDLRWAVRGLARDRAPVSIVVQSAPADASMQVDTGMTGTVDRVGADFLELAAHAAWEPRRARSVRAVVLVPLGAVVAIRAAVLG</sequence>
<protein>
    <submittedName>
        <fullName evidence="1">Uncharacterized protein</fullName>
    </submittedName>
</protein>
<proteinExistence type="predicted"/>